<keyword evidence="6 10" id="KW-0378">Hydrolase</keyword>
<feature type="binding site" evidence="10">
    <location>
        <begin position="232"/>
        <end position="237"/>
    </location>
    <ligand>
        <name>GTP</name>
        <dbReference type="ChEBI" id="CHEBI:37565"/>
    </ligand>
</feature>
<evidence type="ECO:0000256" key="1">
    <source>
        <dbReference type="ARBA" id="ARBA00011043"/>
    </source>
</evidence>
<dbReference type="GO" id="GO:0046872">
    <property type="term" value="F:metal ion binding"/>
    <property type="evidence" value="ECO:0007669"/>
    <property type="project" value="UniProtKB-KW"/>
</dbReference>
<evidence type="ECO:0000256" key="9">
    <source>
        <dbReference type="ARBA" id="ARBA00023134"/>
    </source>
</evidence>
<dbReference type="Gene3D" id="1.20.120.430">
    <property type="entry name" value="tRNA modification GTPase MnmE domain 2"/>
    <property type="match status" value="1"/>
</dbReference>
<dbReference type="InterPro" id="IPR027368">
    <property type="entry name" value="MnmE_dom2"/>
</dbReference>
<feature type="binding site" evidence="10">
    <location>
        <position position="257"/>
    </location>
    <ligand>
        <name>Mg(2+)</name>
        <dbReference type="ChEBI" id="CHEBI:18420"/>
    </ligand>
</feature>
<dbReference type="NCBIfam" id="TIGR00231">
    <property type="entry name" value="small_GTP"/>
    <property type="match status" value="1"/>
</dbReference>
<evidence type="ECO:0000259" key="12">
    <source>
        <dbReference type="PROSITE" id="PS51709"/>
    </source>
</evidence>
<dbReference type="Pfam" id="PF01926">
    <property type="entry name" value="MMR_HSR1"/>
    <property type="match status" value="1"/>
</dbReference>
<dbReference type="InterPro" id="IPR027266">
    <property type="entry name" value="TrmE/GcvT-like"/>
</dbReference>
<dbReference type="GO" id="GO:0005829">
    <property type="term" value="C:cytosol"/>
    <property type="evidence" value="ECO:0007669"/>
    <property type="project" value="TreeGrafter"/>
</dbReference>
<dbReference type="Pfam" id="PF12631">
    <property type="entry name" value="MnmE_helical"/>
    <property type="match status" value="1"/>
</dbReference>
<dbReference type="EMBL" id="CP009621">
    <property type="protein sequence ID" value="AKD04383.1"/>
    <property type="molecule type" value="Genomic_DNA"/>
</dbReference>
<dbReference type="HAMAP" id="MF_00379">
    <property type="entry name" value="GTPase_MnmE"/>
    <property type="match status" value="1"/>
</dbReference>
<dbReference type="InterPro" id="IPR004520">
    <property type="entry name" value="GTPase_MnmE"/>
</dbReference>
<evidence type="ECO:0000256" key="2">
    <source>
        <dbReference type="ARBA" id="ARBA00022490"/>
    </source>
</evidence>
<feature type="binding site" evidence="10">
    <location>
        <position position="251"/>
    </location>
    <ligand>
        <name>K(+)</name>
        <dbReference type="ChEBI" id="CHEBI:29103"/>
    </ligand>
</feature>
<evidence type="ECO:0000313" key="13">
    <source>
        <dbReference type="EMBL" id="AKD04383.1"/>
    </source>
</evidence>
<dbReference type="GO" id="GO:0005525">
    <property type="term" value="F:GTP binding"/>
    <property type="evidence" value="ECO:0007669"/>
    <property type="project" value="UniProtKB-UniRule"/>
</dbReference>
<feature type="binding site" evidence="10">
    <location>
        <begin position="251"/>
        <end position="257"/>
    </location>
    <ligand>
        <name>GTP</name>
        <dbReference type="ChEBI" id="CHEBI:37565"/>
    </ligand>
</feature>
<organism evidence="13 14">
    <name type="scientific">Pontibacter korlensis</name>
    <dbReference type="NCBI Taxonomy" id="400092"/>
    <lineage>
        <taxon>Bacteria</taxon>
        <taxon>Pseudomonadati</taxon>
        <taxon>Bacteroidota</taxon>
        <taxon>Cytophagia</taxon>
        <taxon>Cytophagales</taxon>
        <taxon>Hymenobacteraceae</taxon>
        <taxon>Pontibacter</taxon>
    </lineage>
</organism>
<feature type="domain" description="TrmE-type G" evidence="12">
    <location>
        <begin position="222"/>
        <end position="380"/>
    </location>
</feature>
<evidence type="ECO:0000256" key="5">
    <source>
        <dbReference type="ARBA" id="ARBA00022741"/>
    </source>
</evidence>
<dbReference type="GO" id="GO:0042802">
    <property type="term" value="F:identical protein binding"/>
    <property type="evidence" value="ECO:0007669"/>
    <property type="project" value="UniProtKB-ARBA"/>
</dbReference>
<reference evidence="13 14" key="1">
    <citation type="journal article" date="2015" name="Sci. Rep.">
        <title>Unraveling adaptation of Pontibacter korlensis to radiation and infertility in desert through complete genome and comparative transcriptomic analysis.</title>
        <authorList>
            <person name="Dai J."/>
            <person name="Dai W."/>
            <person name="Qiu C."/>
            <person name="Yang Z."/>
            <person name="Zhang Y."/>
            <person name="Zhou M."/>
            <person name="Zhang L."/>
            <person name="Fang C."/>
            <person name="Gao Q."/>
            <person name="Yang Q."/>
            <person name="Li X."/>
            <person name="Wang Z."/>
            <person name="Wang Z."/>
            <person name="Jia Z."/>
            <person name="Chen X."/>
        </authorList>
    </citation>
    <scope>NUCLEOTIDE SEQUENCE [LARGE SCALE GENOMIC DNA]</scope>
    <source>
        <strain evidence="13 14">X14-1T</strain>
    </source>
</reference>
<comment type="subcellular location">
    <subcellularLocation>
        <location evidence="10">Cytoplasm</location>
    </subcellularLocation>
</comment>
<dbReference type="InterPro" id="IPR005225">
    <property type="entry name" value="Small_GTP-bd"/>
</dbReference>
<dbReference type="PANTHER" id="PTHR42714:SF2">
    <property type="entry name" value="TRNA MODIFICATION GTPASE GTPBP3, MITOCHONDRIAL"/>
    <property type="match status" value="1"/>
</dbReference>
<dbReference type="Pfam" id="PF10396">
    <property type="entry name" value="TrmE_N"/>
    <property type="match status" value="1"/>
</dbReference>
<dbReference type="InterPro" id="IPR018948">
    <property type="entry name" value="GTP-bd_TrmE_N"/>
</dbReference>
<feature type="binding site" evidence="10">
    <location>
        <begin position="276"/>
        <end position="279"/>
    </location>
    <ligand>
        <name>GTP</name>
        <dbReference type="ChEBI" id="CHEBI:37565"/>
    </ligand>
</feature>
<keyword evidence="14" id="KW-1185">Reference proteome</keyword>
<dbReference type="RefSeq" id="WP_046312172.1">
    <property type="nucleotide sequence ID" value="NZ_CBCSCY010000049.1"/>
</dbReference>
<evidence type="ECO:0000256" key="7">
    <source>
        <dbReference type="ARBA" id="ARBA00022842"/>
    </source>
</evidence>
<evidence type="ECO:0000256" key="8">
    <source>
        <dbReference type="ARBA" id="ARBA00022958"/>
    </source>
</evidence>
<keyword evidence="3 10" id="KW-0819">tRNA processing</keyword>
<keyword evidence="2 10" id="KW-0963">Cytoplasm</keyword>
<dbReference type="NCBIfam" id="NF003661">
    <property type="entry name" value="PRK05291.1-3"/>
    <property type="match status" value="1"/>
</dbReference>
<dbReference type="InterPro" id="IPR025867">
    <property type="entry name" value="MnmE_helical"/>
</dbReference>
<dbReference type="PANTHER" id="PTHR42714">
    <property type="entry name" value="TRNA MODIFICATION GTPASE GTPBP3"/>
    <property type="match status" value="1"/>
</dbReference>
<protein>
    <recommendedName>
        <fullName evidence="10">tRNA modification GTPase MnmE</fullName>
        <ecNumber evidence="10">3.6.-.-</ecNumber>
    </recommendedName>
</protein>
<dbReference type="SUPFAM" id="SSF52540">
    <property type="entry name" value="P-loop containing nucleoside triphosphate hydrolases"/>
    <property type="match status" value="1"/>
</dbReference>
<dbReference type="Gene3D" id="3.40.50.300">
    <property type="entry name" value="P-loop containing nucleotide triphosphate hydrolases"/>
    <property type="match status" value="1"/>
</dbReference>
<sequence length="459" mass="50181">MINQLYNTDTIVAVATAPGVGAIAVIRLSGPEAINITNSVFKGKDLAKQTSHSIHFGTIRDEDKVLDEVLVSLFVAPHSYTKENVVEISCHGSDFIVQQIVKLLLKKGARLANAGEFTKRAFLNGQFDLAQAEAVADLISSDSALSHEVAMKQMRGGFSQEIKRLRAELVHFASMIELELDFGEEDVEFADRDQLRSLILNIQKIIRELLKSFELGNVIKNGVPTVIVGKPNAGKSTLLNKLLNEEKAIVSDVPGTTRDFIEDEINIEGITFRFIDTAGLRETTDKVEAIGVERTMQKLSQSSLIIYLFDITEVTATEVQAELDRLNPQKLPLVAVANKIDRASDDKVKAFESIEGLVTISAAEGANLDELKQALVEKVNLGKLNTQSQTIVTNLRHVDSLNKTYAALDDVLNGLGLGMSGDLVAADIRRALYSLGEITGEITTDDLLDNIFTKFCIGK</sequence>
<evidence type="ECO:0000256" key="11">
    <source>
        <dbReference type="RuleBase" id="RU003313"/>
    </source>
</evidence>
<dbReference type="CDD" id="cd14858">
    <property type="entry name" value="TrmE_N"/>
    <property type="match status" value="1"/>
</dbReference>
<evidence type="ECO:0000256" key="3">
    <source>
        <dbReference type="ARBA" id="ARBA00022694"/>
    </source>
</evidence>
<dbReference type="GO" id="GO:0002098">
    <property type="term" value="P:tRNA wobble uridine modification"/>
    <property type="evidence" value="ECO:0007669"/>
    <property type="project" value="TreeGrafter"/>
</dbReference>
<gene>
    <name evidence="10" type="primary">mnmE</name>
    <name evidence="10" type="synonym">trmE</name>
    <name evidence="13" type="ORF">PKOR_16425</name>
</gene>
<evidence type="ECO:0000256" key="6">
    <source>
        <dbReference type="ARBA" id="ARBA00022801"/>
    </source>
</evidence>
<dbReference type="InterPro" id="IPR006073">
    <property type="entry name" value="GTP-bd"/>
</dbReference>
<dbReference type="Proteomes" id="UP000033109">
    <property type="component" value="Chromosome"/>
</dbReference>
<comment type="subunit">
    <text evidence="10">Homodimer. Heterotetramer of two MnmE and two MnmG subunits.</text>
</comment>
<dbReference type="EC" id="3.6.-.-" evidence="10"/>
<dbReference type="AlphaFoldDB" id="A0A0E3ZGU3"/>
<dbReference type="Gene3D" id="3.30.1360.120">
    <property type="entry name" value="Probable tRNA modification gtpase trme, domain 1"/>
    <property type="match status" value="1"/>
</dbReference>
<dbReference type="GO" id="GO:0003924">
    <property type="term" value="F:GTPase activity"/>
    <property type="evidence" value="ECO:0007669"/>
    <property type="project" value="UniProtKB-UniRule"/>
</dbReference>
<dbReference type="InterPro" id="IPR027417">
    <property type="entry name" value="P-loop_NTPase"/>
</dbReference>
<evidence type="ECO:0000256" key="4">
    <source>
        <dbReference type="ARBA" id="ARBA00022723"/>
    </source>
</evidence>
<feature type="binding site" evidence="10">
    <location>
        <position position="253"/>
    </location>
    <ligand>
        <name>K(+)</name>
        <dbReference type="ChEBI" id="CHEBI:29103"/>
    </ligand>
</feature>
<dbReference type="STRING" id="400092.PKOR_16425"/>
<dbReference type="FunFam" id="3.30.1360.120:FF:000003">
    <property type="entry name" value="tRNA modification GTPase MnmE"/>
    <property type="match status" value="1"/>
</dbReference>
<dbReference type="PROSITE" id="PS51709">
    <property type="entry name" value="G_TRME"/>
    <property type="match status" value="1"/>
</dbReference>
<name>A0A0E3ZGU3_9BACT</name>
<dbReference type="InterPro" id="IPR031168">
    <property type="entry name" value="G_TrmE"/>
</dbReference>
<keyword evidence="9 10" id="KW-0342">GTP-binding</keyword>
<dbReference type="NCBIfam" id="TIGR00450">
    <property type="entry name" value="mnmE_trmE_thdF"/>
    <property type="match status" value="1"/>
</dbReference>
<evidence type="ECO:0000313" key="14">
    <source>
        <dbReference type="Proteomes" id="UP000033109"/>
    </source>
</evidence>
<comment type="caution">
    <text evidence="10">Lacks conserved residue(s) required for the propagation of feature annotation.</text>
</comment>
<dbReference type="KEGG" id="pko:PKOR_16425"/>
<keyword evidence="4 10" id="KW-0479">Metal-binding</keyword>
<accession>A0A0E3ZGU3</accession>
<feature type="binding site" evidence="10">
    <location>
        <position position="232"/>
    </location>
    <ligand>
        <name>K(+)</name>
        <dbReference type="ChEBI" id="CHEBI:29103"/>
    </ligand>
</feature>
<dbReference type="OrthoDB" id="9805918at2"/>
<dbReference type="HOGENOM" id="CLU_019624_4_1_10"/>
<dbReference type="PATRIC" id="fig|400092.3.peg.3600"/>
<evidence type="ECO:0000256" key="10">
    <source>
        <dbReference type="HAMAP-Rule" id="MF_00379"/>
    </source>
</evidence>
<proteinExistence type="inferred from homology"/>
<comment type="function">
    <text evidence="10">Exhibits a very high intrinsic GTPase hydrolysis rate. Involved in the addition of a carboxymethylaminomethyl (cmnm) group at the wobble position (U34) of certain tRNAs, forming tRNA-cmnm(5)s(2)U34.</text>
</comment>
<feature type="binding site" evidence="10">
    <location>
        <position position="256"/>
    </location>
    <ligand>
        <name>K(+)</name>
        <dbReference type="ChEBI" id="CHEBI:29103"/>
    </ligand>
</feature>
<dbReference type="GO" id="GO:0030488">
    <property type="term" value="P:tRNA methylation"/>
    <property type="evidence" value="ECO:0007669"/>
    <property type="project" value="TreeGrafter"/>
</dbReference>
<dbReference type="CDD" id="cd04164">
    <property type="entry name" value="trmE"/>
    <property type="match status" value="1"/>
</dbReference>
<dbReference type="FunFam" id="3.40.50.300:FF:001376">
    <property type="entry name" value="tRNA modification GTPase MnmE"/>
    <property type="match status" value="1"/>
</dbReference>
<keyword evidence="8 10" id="KW-0630">Potassium</keyword>
<keyword evidence="5 10" id="KW-0547">Nucleotide-binding</keyword>
<feature type="binding site" evidence="10">
    <location>
        <position position="236"/>
    </location>
    <ligand>
        <name>Mg(2+)</name>
        <dbReference type="ChEBI" id="CHEBI:18420"/>
    </ligand>
</feature>
<keyword evidence="7 10" id="KW-0460">Magnesium</keyword>
<comment type="cofactor">
    <cofactor evidence="10">
        <name>K(+)</name>
        <dbReference type="ChEBI" id="CHEBI:29103"/>
    </cofactor>
    <text evidence="10">Binds 1 potassium ion per subunit.</text>
</comment>
<comment type="similarity">
    <text evidence="1 10 11">Belongs to the TRAFAC class TrmE-Era-EngA-EngB-Septin-like GTPase superfamily. TrmE GTPase family.</text>
</comment>